<dbReference type="GeneID" id="80907744"/>
<keyword evidence="2" id="KW-1185">Reference proteome</keyword>
<dbReference type="RefSeq" id="XP_056073310.1">
    <property type="nucleotide sequence ID" value="XM_056213002.1"/>
</dbReference>
<dbReference type="Proteomes" id="UP001140513">
    <property type="component" value="Unassembled WGS sequence"/>
</dbReference>
<dbReference type="EMBL" id="JAPEUX010000003">
    <property type="protein sequence ID" value="KAJ4356184.1"/>
    <property type="molecule type" value="Genomic_DNA"/>
</dbReference>
<dbReference type="AlphaFoldDB" id="A0A9W9CC79"/>
<accession>A0A9W9CC79</accession>
<protein>
    <submittedName>
        <fullName evidence="1">Uncharacterized protein</fullName>
    </submittedName>
</protein>
<proteinExistence type="predicted"/>
<gene>
    <name evidence="1" type="ORF">N0V89_004214</name>
</gene>
<comment type="caution">
    <text evidence="1">The sequence shown here is derived from an EMBL/GenBank/DDBJ whole genome shotgun (WGS) entry which is preliminary data.</text>
</comment>
<evidence type="ECO:0000313" key="2">
    <source>
        <dbReference type="Proteomes" id="UP001140513"/>
    </source>
</evidence>
<reference evidence="1" key="1">
    <citation type="submission" date="2022-10" db="EMBL/GenBank/DDBJ databases">
        <title>Tapping the CABI collections for fungal endophytes: first genome assemblies for Collariella, Neodidymelliopsis, Ascochyta clinopodiicola, Didymella pomorum, Didymosphaeria variabile, Neocosmospora piperis and Neocucurbitaria cava.</title>
        <authorList>
            <person name="Hill R."/>
        </authorList>
    </citation>
    <scope>NUCLEOTIDE SEQUENCE</scope>
    <source>
        <strain evidence="1">IMI 356815</strain>
    </source>
</reference>
<dbReference type="OrthoDB" id="3798235at2759"/>
<organism evidence="1 2">
    <name type="scientific">Didymosphaeria variabile</name>
    <dbReference type="NCBI Taxonomy" id="1932322"/>
    <lineage>
        <taxon>Eukaryota</taxon>
        <taxon>Fungi</taxon>
        <taxon>Dikarya</taxon>
        <taxon>Ascomycota</taxon>
        <taxon>Pezizomycotina</taxon>
        <taxon>Dothideomycetes</taxon>
        <taxon>Pleosporomycetidae</taxon>
        <taxon>Pleosporales</taxon>
        <taxon>Massarineae</taxon>
        <taxon>Didymosphaeriaceae</taxon>
        <taxon>Didymosphaeria</taxon>
    </lineage>
</organism>
<sequence>MQPVWVGGLLTQYWDELRMMDAAYFGIEHAHWMLSTMIETCQINILTRYDFITNRAQILAFPHVARNLANVILIPIEDWARTVGPRLQEVAHAMESLGAMIIARDAGRGRHVTGTGHPMTLPIRNAPRHTPGQNIQSTHYQAAQASGTQASQPANSQATHILIAVQPSQATLNEINEMIEMLSRQHLTNCKLP</sequence>
<evidence type="ECO:0000313" key="1">
    <source>
        <dbReference type="EMBL" id="KAJ4356184.1"/>
    </source>
</evidence>
<name>A0A9W9CC79_9PLEO</name>